<dbReference type="OrthoDB" id="201656at2759"/>
<dbReference type="Gene3D" id="3.90.180.10">
    <property type="entry name" value="Medium-chain alcohol dehydrogenases, catalytic domain"/>
    <property type="match status" value="1"/>
</dbReference>
<dbReference type="SMART" id="SM00829">
    <property type="entry name" value="PKS_ER"/>
    <property type="match status" value="1"/>
</dbReference>
<dbReference type="Proteomes" id="UP000481858">
    <property type="component" value="Unassembled WGS sequence"/>
</dbReference>
<dbReference type="InterPro" id="IPR011032">
    <property type="entry name" value="GroES-like_sf"/>
</dbReference>
<evidence type="ECO:0000259" key="2">
    <source>
        <dbReference type="SMART" id="SM00829"/>
    </source>
</evidence>
<dbReference type="CDD" id="cd08267">
    <property type="entry name" value="MDR1"/>
    <property type="match status" value="1"/>
</dbReference>
<dbReference type="Pfam" id="PF08240">
    <property type="entry name" value="ADH_N"/>
    <property type="match status" value="1"/>
</dbReference>
<accession>A0A7C8N708</accession>
<dbReference type="AlphaFoldDB" id="A0A7C8N708"/>
<name>A0A7C8N708_9PEZI</name>
<dbReference type="InterPro" id="IPR050700">
    <property type="entry name" value="YIM1/Zinc_Alcohol_DH_Fams"/>
</dbReference>
<dbReference type="FunCoup" id="A0A7C8N708">
    <property type="interactions" value="180"/>
</dbReference>
<dbReference type="InParanoid" id="A0A7C8N708"/>
<dbReference type="InterPro" id="IPR020843">
    <property type="entry name" value="ER"/>
</dbReference>
<sequence length="375" mass="39551">MASNTPKQEEQQQQPDPTKNTHSNPNTMRAWLYTKVGKSLASSLTLSTSARRPPTPVPADKLLVRVTYMSPNPADHKIPELGRVASVVATQSLTASPGMDYAGVVEEVGAKINKPSGSKSPSPNYKVGDAVFGHVQQTAFGTLGEYIQPYASGCAAIPASVSAADASTLGTAAQTAYQTLVPYVRPGAGDEVFINGGSGGVGTFAVQIAARALGCVVTTSCSTRNVELCTSLGASTVLDYTSTNVTEALRARGQVFRLVVDSIGSPADLYKAADDYLLPEGTYVQIGGDFSVAGLRSTASRAIVPSFLGGGKRSFKFIQMASRHDDLAQLAQWMQEGKIRAVIDGDIIPFEEAPTVFDKLKTKRTRGNLVVKVSD</sequence>
<evidence type="ECO:0000256" key="1">
    <source>
        <dbReference type="SAM" id="MobiDB-lite"/>
    </source>
</evidence>
<dbReference type="GO" id="GO:0016491">
    <property type="term" value="F:oxidoreductase activity"/>
    <property type="evidence" value="ECO:0007669"/>
    <property type="project" value="InterPro"/>
</dbReference>
<dbReference type="Pfam" id="PF13602">
    <property type="entry name" value="ADH_zinc_N_2"/>
    <property type="match status" value="1"/>
</dbReference>
<dbReference type="InterPro" id="IPR013154">
    <property type="entry name" value="ADH-like_N"/>
</dbReference>
<comment type="caution">
    <text evidence="3">The sequence shown here is derived from an EMBL/GenBank/DDBJ whole genome shotgun (WGS) entry which is preliminary data.</text>
</comment>
<evidence type="ECO:0000313" key="3">
    <source>
        <dbReference type="EMBL" id="KAF2969936.1"/>
    </source>
</evidence>
<feature type="region of interest" description="Disordered" evidence="1">
    <location>
        <begin position="1"/>
        <end position="30"/>
    </location>
</feature>
<dbReference type="Gene3D" id="3.40.50.720">
    <property type="entry name" value="NAD(P)-binding Rossmann-like Domain"/>
    <property type="match status" value="1"/>
</dbReference>
<keyword evidence="4" id="KW-1185">Reference proteome</keyword>
<dbReference type="InterPro" id="IPR036291">
    <property type="entry name" value="NAD(P)-bd_dom_sf"/>
</dbReference>
<dbReference type="PANTHER" id="PTHR11695">
    <property type="entry name" value="ALCOHOL DEHYDROGENASE RELATED"/>
    <property type="match status" value="1"/>
</dbReference>
<dbReference type="GO" id="GO:0005739">
    <property type="term" value="C:mitochondrion"/>
    <property type="evidence" value="ECO:0007669"/>
    <property type="project" value="TreeGrafter"/>
</dbReference>
<dbReference type="PANTHER" id="PTHR11695:SF294">
    <property type="entry name" value="RETICULON-4-INTERACTING PROTEIN 1, MITOCHONDRIAL"/>
    <property type="match status" value="1"/>
</dbReference>
<organism evidence="3 4">
    <name type="scientific">Xylaria multiplex</name>
    <dbReference type="NCBI Taxonomy" id="323545"/>
    <lineage>
        <taxon>Eukaryota</taxon>
        <taxon>Fungi</taxon>
        <taxon>Dikarya</taxon>
        <taxon>Ascomycota</taxon>
        <taxon>Pezizomycotina</taxon>
        <taxon>Sordariomycetes</taxon>
        <taxon>Xylariomycetidae</taxon>
        <taxon>Xylariales</taxon>
        <taxon>Xylariaceae</taxon>
        <taxon>Xylaria</taxon>
    </lineage>
</organism>
<dbReference type="EMBL" id="WUBL01000029">
    <property type="protein sequence ID" value="KAF2969936.1"/>
    <property type="molecule type" value="Genomic_DNA"/>
</dbReference>
<feature type="domain" description="Enoyl reductase (ER)" evidence="2">
    <location>
        <begin position="39"/>
        <end position="371"/>
    </location>
</feature>
<feature type="compositionally biased region" description="Polar residues" evidence="1">
    <location>
        <begin position="15"/>
        <end position="27"/>
    </location>
</feature>
<protein>
    <recommendedName>
        <fullName evidence="2">Enoyl reductase (ER) domain-containing protein</fullName>
    </recommendedName>
</protein>
<proteinExistence type="predicted"/>
<reference evidence="3 4" key="1">
    <citation type="submission" date="2019-12" db="EMBL/GenBank/DDBJ databases">
        <title>Draft genome sequence of the ascomycete Xylaria multiplex DSM 110363.</title>
        <authorList>
            <person name="Buettner E."/>
            <person name="Kellner H."/>
        </authorList>
    </citation>
    <scope>NUCLEOTIDE SEQUENCE [LARGE SCALE GENOMIC DNA]</scope>
    <source>
        <strain evidence="3 4">DSM 110363</strain>
    </source>
</reference>
<evidence type="ECO:0000313" key="4">
    <source>
        <dbReference type="Proteomes" id="UP000481858"/>
    </source>
</evidence>
<dbReference type="SUPFAM" id="SSF50129">
    <property type="entry name" value="GroES-like"/>
    <property type="match status" value="1"/>
</dbReference>
<gene>
    <name evidence="3" type="ORF">GQX73_g3613</name>
</gene>
<dbReference type="SUPFAM" id="SSF51735">
    <property type="entry name" value="NAD(P)-binding Rossmann-fold domains"/>
    <property type="match status" value="1"/>
</dbReference>